<dbReference type="AlphaFoldDB" id="X1JNS7"/>
<evidence type="ECO:0000313" key="1">
    <source>
        <dbReference type="EMBL" id="GAH95722.1"/>
    </source>
</evidence>
<dbReference type="EMBL" id="BARV01001398">
    <property type="protein sequence ID" value="GAH95722.1"/>
    <property type="molecule type" value="Genomic_DNA"/>
</dbReference>
<comment type="caution">
    <text evidence="1">The sequence shown here is derived from an EMBL/GenBank/DDBJ whole genome shotgun (WGS) entry which is preliminary data.</text>
</comment>
<reference evidence="1" key="1">
    <citation type="journal article" date="2014" name="Front. Microbiol.">
        <title>High frequency of phylogenetically diverse reductive dehalogenase-homologous genes in deep subseafloor sedimentary metagenomes.</title>
        <authorList>
            <person name="Kawai M."/>
            <person name="Futagami T."/>
            <person name="Toyoda A."/>
            <person name="Takaki Y."/>
            <person name="Nishi S."/>
            <person name="Hori S."/>
            <person name="Arai W."/>
            <person name="Tsubouchi T."/>
            <person name="Morono Y."/>
            <person name="Uchiyama I."/>
            <person name="Ito T."/>
            <person name="Fujiyama A."/>
            <person name="Inagaki F."/>
            <person name="Takami H."/>
        </authorList>
    </citation>
    <scope>NUCLEOTIDE SEQUENCE</scope>
    <source>
        <strain evidence="1">Expedition CK06-06</strain>
    </source>
</reference>
<protein>
    <submittedName>
        <fullName evidence="1">Uncharacterized protein</fullName>
    </submittedName>
</protein>
<accession>X1JNS7</accession>
<sequence length="40" mass="4093">MVGKGYGAARAAEDKATIAALNESGCAAAIEKKDYLLIAH</sequence>
<organism evidence="1">
    <name type="scientific">marine sediment metagenome</name>
    <dbReference type="NCBI Taxonomy" id="412755"/>
    <lineage>
        <taxon>unclassified sequences</taxon>
        <taxon>metagenomes</taxon>
        <taxon>ecological metagenomes</taxon>
    </lineage>
</organism>
<proteinExistence type="predicted"/>
<gene>
    <name evidence="1" type="ORF">S06H3_04086</name>
</gene>
<name>X1JNS7_9ZZZZ</name>